<dbReference type="Gene3D" id="3.10.180.10">
    <property type="entry name" value="2,3-Dihydroxybiphenyl 1,2-Dioxygenase, domain 1"/>
    <property type="match status" value="1"/>
</dbReference>
<name>A0ABP9WG97_9MICO</name>
<comment type="caution">
    <text evidence="2">The sequence shown here is derived from an EMBL/GenBank/DDBJ whole genome shotgun (WGS) entry which is preliminary data.</text>
</comment>
<dbReference type="InterPro" id="IPR037523">
    <property type="entry name" value="VOC_core"/>
</dbReference>
<dbReference type="EMBL" id="BAABRR010000005">
    <property type="protein sequence ID" value="GAA5518862.1"/>
    <property type="molecule type" value="Genomic_DNA"/>
</dbReference>
<proteinExistence type="predicted"/>
<accession>A0ABP9WG97</accession>
<dbReference type="RefSeq" id="WP_286216471.1">
    <property type="nucleotide sequence ID" value="NZ_AP027736.1"/>
</dbReference>
<dbReference type="SUPFAM" id="SSF54593">
    <property type="entry name" value="Glyoxalase/Bleomycin resistance protein/Dihydroxybiphenyl dioxygenase"/>
    <property type="match status" value="1"/>
</dbReference>
<evidence type="ECO:0000259" key="1">
    <source>
        <dbReference type="PROSITE" id="PS51819"/>
    </source>
</evidence>
<gene>
    <name evidence="2" type="ORF">Lsed01_01296</name>
</gene>
<protein>
    <recommendedName>
        <fullName evidence="1">VOC domain-containing protein</fullName>
    </recommendedName>
</protein>
<organism evidence="2 3">
    <name type="scientific">Demequina sediminis</name>
    <dbReference type="NCBI Taxonomy" id="1930058"/>
    <lineage>
        <taxon>Bacteria</taxon>
        <taxon>Bacillati</taxon>
        <taxon>Actinomycetota</taxon>
        <taxon>Actinomycetes</taxon>
        <taxon>Micrococcales</taxon>
        <taxon>Demequinaceae</taxon>
        <taxon>Demequina</taxon>
    </lineage>
</organism>
<reference evidence="2 3" key="1">
    <citation type="submission" date="2024-02" db="EMBL/GenBank/DDBJ databases">
        <title>Lysinimicrobium sediminis NBRC 112286.</title>
        <authorList>
            <person name="Ichikawa N."/>
            <person name="Katano-Makiyama Y."/>
            <person name="Hidaka K."/>
        </authorList>
    </citation>
    <scope>NUCLEOTIDE SEQUENCE [LARGE SCALE GENOMIC DNA]</scope>
    <source>
        <strain evidence="2 3">NBRC 112286</strain>
    </source>
</reference>
<sequence>MLGDSTAMACFSTNDIEKAKEFYGGTLGIAVSMEEDDSLVLDFAGDTHVLVYLKEDHVPASHTVLLLSVADVEAEAADLKARGITLADLPYTDADGIARDESMPPTAWFQDPAGNWVAVGQLPS</sequence>
<keyword evidence="3" id="KW-1185">Reference proteome</keyword>
<feature type="domain" description="VOC" evidence="1">
    <location>
        <begin position="5"/>
        <end position="122"/>
    </location>
</feature>
<dbReference type="Pfam" id="PF00903">
    <property type="entry name" value="Glyoxalase"/>
    <property type="match status" value="1"/>
</dbReference>
<dbReference type="InterPro" id="IPR004360">
    <property type="entry name" value="Glyas_Fos-R_dOase_dom"/>
</dbReference>
<evidence type="ECO:0000313" key="2">
    <source>
        <dbReference type="EMBL" id="GAA5518862.1"/>
    </source>
</evidence>
<evidence type="ECO:0000313" key="3">
    <source>
        <dbReference type="Proteomes" id="UP001426770"/>
    </source>
</evidence>
<dbReference type="Proteomes" id="UP001426770">
    <property type="component" value="Unassembled WGS sequence"/>
</dbReference>
<dbReference type="InterPro" id="IPR029068">
    <property type="entry name" value="Glyas_Bleomycin-R_OHBP_Dase"/>
</dbReference>
<dbReference type="PROSITE" id="PS51819">
    <property type="entry name" value="VOC"/>
    <property type="match status" value="1"/>
</dbReference>